<dbReference type="InterPro" id="IPR041649">
    <property type="entry name" value="NepR"/>
</dbReference>
<feature type="region of interest" description="Disordered" evidence="1">
    <location>
        <begin position="1"/>
        <end position="32"/>
    </location>
</feature>
<keyword evidence="4" id="KW-1185">Reference proteome</keyword>
<evidence type="ECO:0000313" key="4">
    <source>
        <dbReference type="Proteomes" id="UP001595615"/>
    </source>
</evidence>
<accession>A0ABV7XD81</accession>
<protein>
    <submittedName>
        <fullName evidence="3">NepR family anti-sigma factor</fullName>
    </submittedName>
</protein>
<reference evidence="4" key="1">
    <citation type="journal article" date="2019" name="Int. J. Syst. Evol. Microbiol.">
        <title>The Global Catalogue of Microorganisms (GCM) 10K type strain sequencing project: providing services to taxonomists for standard genome sequencing and annotation.</title>
        <authorList>
            <consortium name="The Broad Institute Genomics Platform"/>
            <consortium name="The Broad Institute Genome Sequencing Center for Infectious Disease"/>
            <person name="Wu L."/>
            <person name="Ma J."/>
        </authorList>
    </citation>
    <scope>NUCLEOTIDE SEQUENCE [LARGE SCALE GENOMIC DNA]</scope>
    <source>
        <strain evidence="4">KCTC 42644</strain>
    </source>
</reference>
<evidence type="ECO:0000256" key="1">
    <source>
        <dbReference type="SAM" id="MobiDB-lite"/>
    </source>
</evidence>
<gene>
    <name evidence="3" type="ORF">ACFOMD_12460</name>
</gene>
<name>A0ABV7XD81_9SPHN</name>
<dbReference type="RefSeq" id="WP_380861841.1">
    <property type="nucleotide sequence ID" value="NZ_JBHRXV010000011.1"/>
</dbReference>
<evidence type="ECO:0000313" key="3">
    <source>
        <dbReference type="EMBL" id="MFC3713390.1"/>
    </source>
</evidence>
<sequence length="61" mass="6579">MARGPESDGEKRSGQPSREPSADGGRAGKRARVGEVLRRAYDEALAEPVPDAFADLLRKLD</sequence>
<feature type="domain" description="Anti-sigma factor NepR" evidence="2">
    <location>
        <begin position="31"/>
        <end position="61"/>
    </location>
</feature>
<organism evidence="3 4">
    <name type="scientific">Sphingoaurantiacus capsulatus</name>
    <dbReference type="NCBI Taxonomy" id="1771310"/>
    <lineage>
        <taxon>Bacteria</taxon>
        <taxon>Pseudomonadati</taxon>
        <taxon>Pseudomonadota</taxon>
        <taxon>Alphaproteobacteria</taxon>
        <taxon>Sphingomonadales</taxon>
        <taxon>Sphingosinicellaceae</taxon>
        <taxon>Sphingoaurantiacus</taxon>
    </lineage>
</organism>
<dbReference type="EMBL" id="JBHRXV010000011">
    <property type="protein sequence ID" value="MFC3713390.1"/>
    <property type="molecule type" value="Genomic_DNA"/>
</dbReference>
<dbReference type="Pfam" id="PF18557">
    <property type="entry name" value="NepR"/>
    <property type="match status" value="1"/>
</dbReference>
<evidence type="ECO:0000259" key="2">
    <source>
        <dbReference type="Pfam" id="PF18557"/>
    </source>
</evidence>
<proteinExistence type="predicted"/>
<feature type="compositionally biased region" description="Basic and acidic residues" evidence="1">
    <location>
        <begin position="1"/>
        <end position="13"/>
    </location>
</feature>
<dbReference type="Proteomes" id="UP001595615">
    <property type="component" value="Unassembled WGS sequence"/>
</dbReference>
<comment type="caution">
    <text evidence="3">The sequence shown here is derived from an EMBL/GenBank/DDBJ whole genome shotgun (WGS) entry which is preliminary data.</text>
</comment>